<feature type="compositionally biased region" description="Basic and acidic residues" evidence="1">
    <location>
        <begin position="310"/>
        <end position="331"/>
    </location>
</feature>
<keyword evidence="4" id="KW-1185">Reference proteome</keyword>
<feature type="region of interest" description="Disordered" evidence="1">
    <location>
        <begin position="428"/>
        <end position="500"/>
    </location>
</feature>
<feature type="compositionally biased region" description="Basic and acidic residues" evidence="1">
    <location>
        <begin position="137"/>
        <end position="146"/>
    </location>
</feature>
<dbReference type="GO" id="GO:0042393">
    <property type="term" value="F:histone binding"/>
    <property type="evidence" value="ECO:0007669"/>
    <property type="project" value="InterPro"/>
</dbReference>
<dbReference type="GO" id="GO:0016605">
    <property type="term" value="C:PML body"/>
    <property type="evidence" value="ECO:0007669"/>
    <property type="project" value="TreeGrafter"/>
</dbReference>
<comment type="caution">
    <text evidence="3">The sequence shown here is derived from an EMBL/GenBank/DDBJ whole genome shotgun (WGS) entry which is preliminary data.</text>
</comment>
<dbReference type="GO" id="GO:0006334">
    <property type="term" value="P:nucleosome assembly"/>
    <property type="evidence" value="ECO:0007669"/>
    <property type="project" value="TreeGrafter"/>
</dbReference>
<evidence type="ECO:0000313" key="3">
    <source>
        <dbReference type="EMBL" id="PIK57839.1"/>
    </source>
</evidence>
<dbReference type="GO" id="GO:0050681">
    <property type="term" value="F:nuclear androgen receptor binding"/>
    <property type="evidence" value="ECO:0007669"/>
    <property type="project" value="TreeGrafter"/>
</dbReference>
<dbReference type="GO" id="GO:0003713">
    <property type="term" value="F:transcription coactivator activity"/>
    <property type="evidence" value="ECO:0007669"/>
    <property type="project" value="TreeGrafter"/>
</dbReference>
<feature type="compositionally biased region" description="Basic and acidic residues" evidence="1">
    <location>
        <begin position="458"/>
        <end position="469"/>
    </location>
</feature>
<dbReference type="PANTHER" id="PTHR12766:SF7">
    <property type="entry name" value="DEATH DOMAIN-ASSOCIATED PROTEIN 6"/>
    <property type="match status" value="1"/>
</dbReference>
<feature type="compositionally biased region" description="Basic and acidic residues" evidence="1">
    <location>
        <begin position="349"/>
        <end position="358"/>
    </location>
</feature>
<dbReference type="EMBL" id="MRZV01000130">
    <property type="protein sequence ID" value="PIK57839.1"/>
    <property type="molecule type" value="Genomic_DNA"/>
</dbReference>
<accession>A0A2G8LC56</accession>
<dbReference type="GO" id="GO:0003714">
    <property type="term" value="F:transcription corepressor activity"/>
    <property type="evidence" value="ECO:0007669"/>
    <property type="project" value="TreeGrafter"/>
</dbReference>
<feature type="compositionally biased region" description="Acidic residues" evidence="1">
    <location>
        <begin position="428"/>
        <end position="446"/>
    </location>
</feature>
<sequence>MFGVQFQELCKTVSPSSKRELVDNSCAKLQQHYDVTSSEFLKSEEFEVILKRHLNILSGDNGVKSMFKCIWDLKQILKVRERSKTTTTTTTVQNGTKEVVASTSHDSSQTESDFQQPSHSKESTINNRQGAAPDSQDTSRNDKTQRRIEKLEKKLGKLHRAIQKLSERELTLDEMEDERSIHIQEHRLRNRFVKGWDMLCKLKKISNSAGRAKEDRLFYRSSNYREINVKITKLMNKPDYFPDYQDVLTVIQKANEKQSLGIDEVEVGVLAREIFVDIGGELKKRRQADLIQSFGTQIETASESRSLSKKLTEEMDKFSQEQKVREARGEDLEAASTDEEEEEEEENEEWVRGGKEDVGNCNSDQEQPPTKKLKTVKEVCEDGTHCGTDSETSDHDIGKVSEAVGKEDVESGASDIDIFLQNDETEAVLTSEEESSMAEGGEDESESGGAKGLNGFNRHNETSSLKELEVVEAALSCRVDNGRPVSPPDTSDSDPIDNLGVEGLVPVTECHSYAFVQIKQGSQSAGTSGNGKIGNGEPSEDSSDYIEILDSSSPSPPVYGGKDSEVRSQSECDVVIISDSD</sequence>
<reference evidence="3 4" key="1">
    <citation type="journal article" date="2017" name="PLoS Biol.">
        <title>The sea cucumber genome provides insights into morphological evolution and visceral regeneration.</title>
        <authorList>
            <person name="Zhang X."/>
            <person name="Sun L."/>
            <person name="Yuan J."/>
            <person name="Sun Y."/>
            <person name="Gao Y."/>
            <person name="Zhang L."/>
            <person name="Li S."/>
            <person name="Dai H."/>
            <person name="Hamel J.F."/>
            <person name="Liu C."/>
            <person name="Yu Y."/>
            <person name="Liu S."/>
            <person name="Lin W."/>
            <person name="Guo K."/>
            <person name="Jin S."/>
            <person name="Xu P."/>
            <person name="Storey K.B."/>
            <person name="Huan P."/>
            <person name="Zhang T."/>
            <person name="Zhou Y."/>
            <person name="Zhang J."/>
            <person name="Lin C."/>
            <person name="Li X."/>
            <person name="Xing L."/>
            <person name="Huo D."/>
            <person name="Sun M."/>
            <person name="Wang L."/>
            <person name="Mercier A."/>
            <person name="Li F."/>
            <person name="Yang H."/>
            <person name="Xiang J."/>
        </authorList>
    </citation>
    <scope>NUCLEOTIDE SEQUENCE [LARGE SCALE GENOMIC DNA]</scope>
    <source>
        <strain evidence="3">Shaxun</strain>
        <tissue evidence="3">Muscle</tissue>
    </source>
</reference>
<organism evidence="3 4">
    <name type="scientific">Stichopus japonicus</name>
    <name type="common">Sea cucumber</name>
    <dbReference type="NCBI Taxonomy" id="307972"/>
    <lineage>
        <taxon>Eukaryota</taxon>
        <taxon>Metazoa</taxon>
        <taxon>Echinodermata</taxon>
        <taxon>Eleutherozoa</taxon>
        <taxon>Echinozoa</taxon>
        <taxon>Holothuroidea</taxon>
        <taxon>Aspidochirotacea</taxon>
        <taxon>Aspidochirotida</taxon>
        <taxon>Stichopodidae</taxon>
        <taxon>Apostichopus</taxon>
    </lineage>
</organism>
<feature type="region of interest" description="Disordered" evidence="1">
    <location>
        <begin position="302"/>
        <end position="376"/>
    </location>
</feature>
<dbReference type="Gene3D" id="1.20.58.2170">
    <property type="match status" value="1"/>
</dbReference>
<evidence type="ECO:0000313" key="4">
    <source>
        <dbReference type="Proteomes" id="UP000230750"/>
    </source>
</evidence>
<evidence type="ECO:0000256" key="1">
    <source>
        <dbReference type="SAM" id="MobiDB-lite"/>
    </source>
</evidence>
<evidence type="ECO:0000259" key="2">
    <source>
        <dbReference type="Pfam" id="PF20920"/>
    </source>
</evidence>
<feature type="compositionally biased region" description="Acidic residues" evidence="1">
    <location>
        <begin position="332"/>
        <end position="348"/>
    </location>
</feature>
<feature type="region of interest" description="Disordered" evidence="1">
    <location>
        <begin position="520"/>
        <end position="581"/>
    </location>
</feature>
<dbReference type="STRING" id="307972.A0A2G8LC56"/>
<dbReference type="Proteomes" id="UP000230750">
    <property type="component" value="Unassembled WGS sequence"/>
</dbReference>
<dbReference type="OrthoDB" id="7492809at2759"/>
<dbReference type="InterPro" id="IPR046426">
    <property type="entry name" value="DAXX_histone-bd_sf"/>
</dbReference>
<dbReference type="Pfam" id="PF20920">
    <property type="entry name" value="DAXX_hist_bd"/>
    <property type="match status" value="1"/>
</dbReference>
<proteinExistence type="predicted"/>
<feature type="region of interest" description="Disordered" evidence="1">
    <location>
        <begin position="84"/>
        <end position="146"/>
    </location>
</feature>
<name>A0A2G8LC56_STIJA</name>
<dbReference type="InterPro" id="IPR046378">
    <property type="entry name" value="DAXX_histone-bd"/>
</dbReference>
<feature type="domain" description="Daxx histone-binding" evidence="2">
    <location>
        <begin position="253"/>
        <end position="321"/>
    </location>
</feature>
<feature type="compositionally biased region" description="Polar residues" evidence="1">
    <location>
        <begin position="92"/>
        <end position="129"/>
    </location>
</feature>
<dbReference type="GO" id="GO:0042981">
    <property type="term" value="P:regulation of apoptotic process"/>
    <property type="evidence" value="ECO:0007669"/>
    <property type="project" value="TreeGrafter"/>
</dbReference>
<dbReference type="AlphaFoldDB" id="A0A2G8LC56"/>
<dbReference type="PANTHER" id="PTHR12766">
    <property type="entry name" value="DEATH DOMAIN-ASSOCIATED PROTEIN 6 DAXX"/>
    <property type="match status" value="1"/>
</dbReference>
<gene>
    <name evidence="3" type="ORF">BSL78_05222</name>
</gene>
<protein>
    <submittedName>
        <fullName evidence="3">Putative death domain-associated protein 6</fullName>
    </submittedName>
</protein>